<accession>A0A1D7TK52</accession>
<comment type="similarity">
    <text evidence="3 8">Belongs to the acetolactate synthase small subunit family.</text>
</comment>
<dbReference type="GO" id="GO:1990610">
    <property type="term" value="F:acetolactate synthase regulator activity"/>
    <property type="evidence" value="ECO:0007669"/>
    <property type="project" value="UniProtKB-UniRule"/>
</dbReference>
<dbReference type="PANTHER" id="PTHR30239:SF0">
    <property type="entry name" value="ACETOLACTATE SYNTHASE SMALL SUBUNIT 1, CHLOROPLASTIC"/>
    <property type="match status" value="1"/>
</dbReference>
<dbReference type="EC" id="2.2.1.6" evidence="8"/>
<dbReference type="NCBIfam" id="NF008864">
    <property type="entry name" value="PRK11895.1"/>
    <property type="match status" value="1"/>
</dbReference>
<evidence type="ECO:0000256" key="2">
    <source>
        <dbReference type="ARBA" id="ARBA00005025"/>
    </source>
</evidence>
<dbReference type="InterPro" id="IPR002912">
    <property type="entry name" value="ACT_dom"/>
</dbReference>
<dbReference type="Proteomes" id="UP000094609">
    <property type="component" value="Chromosome"/>
</dbReference>
<dbReference type="PROSITE" id="PS51671">
    <property type="entry name" value="ACT"/>
    <property type="match status" value="1"/>
</dbReference>
<gene>
    <name evidence="10" type="ORF">SHALO_1602</name>
</gene>
<comment type="subunit">
    <text evidence="4 8">Dimer of large and small chains.</text>
</comment>
<evidence type="ECO:0000256" key="6">
    <source>
        <dbReference type="ARBA" id="ARBA00023304"/>
    </source>
</evidence>
<evidence type="ECO:0000259" key="9">
    <source>
        <dbReference type="PROSITE" id="PS51671"/>
    </source>
</evidence>
<keyword evidence="8 10" id="KW-0808">Transferase</keyword>
<evidence type="ECO:0000256" key="8">
    <source>
        <dbReference type="RuleBase" id="RU368092"/>
    </source>
</evidence>
<dbReference type="GO" id="GO:0005829">
    <property type="term" value="C:cytosol"/>
    <property type="evidence" value="ECO:0007669"/>
    <property type="project" value="TreeGrafter"/>
</dbReference>
<reference evidence="11" key="1">
    <citation type="submission" date="2016-08" db="EMBL/GenBank/DDBJ databases">
        <title>Complete genome sequence of the organohalide-respiring Epsilonproteobacterium Sulfurospirillum halorespirans.</title>
        <authorList>
            <person name="Goris T."/>
            <person name="Zimmermann J."/>
            <person name="Schenz B."/>
            <person name="Lemos M."/>
            <person name="Hackermueller J."/>
            <person name="Diekert G."/>
        </authorList>
    </citation>
    <scope>NUCLEOTIDE SEQUENCE [LARGE SCALE GENOMIC DNA]</scope>
    <source>
        <strain>DSM 13726</strain>
        <strain evidence="11">PCE-M2</strain>
    </source>
</reference>
<dbReference type="InterPro" id="IPR054480">
    <property type="entry name" value="AHAS_small-like_ACT"/>
</dbReference>
<dbReference type="KEGG" id="shal:SHALO_1602"/>
<dbReference type="GO" id="GO:0009099">
    <property type="term" value="P:L-valine biosynthetic process"/>
    <property type="evidence" value="ECO:0007669"/>
    <property type="project" value="UniProtKB-UniRule"/>
</dbReference>
<keyword evidence="6 8" id="KW-0100">Branched-chain amino acid biosynthesis</keyword>
<dbReference type="SUPFAM" id="SSF55021">
    <property type="entry name" value="ACT-like"/>
    <property type="match status" value="2"/>
</dbReference>
<dbReference type="Pfam" id="PF10369">
    <property type="entry name" value="ALS_ss_C"/>
    <property type="match status" value="1"/>
</dbReference>
<comment type="function">
    <text evidence="8">Catalyzes the conversion of 2 pyruvate molecules into acetolactate in the first common step of the biosynthetic pathway of the branched-amino acids such as leucine, isoleucine, and valine.</text>
</comment>
<dbReference type="EMBL" id="CP017111">
    <property type="protein sequence ID" value="AOO65375.1"/>
    <property type="molecule type" value="Genomic_DNA"/>
</dbReference>
<dbReference type="NCBIfam" id="TIGR00119">
    <property type="entry name" value="acolac_sm"/>
    <property type="match status" value="1"/>
</dbReference>
<dbReference type="InterPro" id="IPR027271">
    <property type="entry name" value="Acetolactate_synth/TF_NikR_C"/>
</dbReference>
<comment type="catalytic activity">
    <reaction evidence="7 8">
        <text>2 pyruvate + H(+) = (2S)-2-acetolactate + CO2</text>
        <dbReference type="Rhea" id="RHEA:25249"/>
        <dbReference type="ChEBI" id="CHEBI:15361"/>
        <dbReference type="ChEBI" id="CHEBI:15378"/>
        <dbReference type="ChEBI" id="CHEBI:16526"/>
        <dbReference type="ChEBI" id="CHEBI:58476"/>
        <dbReference type="EC" id="2.2.1.6"/>
    </reaction>
</comment>
<dbReference type="InterPro" id="IPR039557">
    <property type="entry name" value="AHAS_ACT"/>
</dbReference>
<dbReference type="GO" id="GO:0009097">
    <property type="term" value="P:isoleucine biosynthetic process"/>
    <property type="evidence" value="ECO:0007669"/>
    <property type="project" value="UniProtKB-UniRule"/>
</dbReference>
<evidence type="ECO:0000256" key="1">
    <source>
        <dbReference type="ARBA" id="ARBA00004974"/>
    </source>
</evidence>
<evidence type="ECO:0000313" key="10">
    <source>
        <dbReference type="EMBL" id="AOO65375.1"/>
    </source>
</evidence>
<dbReference type="Gene3D" id="3.30.70.1150">
    <property type="entry name" value="ACT-like. Chain A, domain 2"/>
    <property type="match status" value="1"/>
</dbReference>
<dbReference type="Pfam" id="PF22629">
    <property type="entry name" value="ACT_AHAS_ss"/>
    <property type="match status" value="1"/>
</dbReference>
<protein>
    <recommendedName>
        <fullName evidence="8">Acetolactate synthase small subunit</fullName>
        <shortName evidence="8">AHAS</shortName>
        <shortName evidence="8">ALS</shortName>
        <ecNumber evidence="8">2.2.1.6</ecNumber>
    </recommendedName>
    <alternativeName>
        <fullName evidence="8">Acetohydroxy-acid synthase small subunit</fullName>
    </alternativeName>
</protein>
<evidence type="ECO:0000256" key="5">
    <source>
        <dbReference type="ARBA" id="ARBA00022605"/>
    </source>
</evidence>
<dbReference type="InterPro" id="IPR019455">
    <property type="entry name" value="Acetolactate_synth_ssu_C"/>
</dbReference>
<comment type="pathway">
    <text evidence="1 8">Amino-acid biosynthesis; L-isoleucine biosynthesis; L-isoleucine from 2-oxobutanoate: step 1/4.</text>
</comment>
<dbReference type="UniPathway" id="UPA00047">
    <property type="reaction ID" value="UER00055"/>
</dbReference>
<dbReference type="GO" id="GO:0003984">
    <property type="term" value="F:acetolactate synthase activity"/>
    <property type="evidence" value="ECO:0007669"/>
    <property type="project" value="UniProtKB-UniRule"/>
</dbReference>
<feature type="domain" description="ACT" evidence="9">
    <location>
        <begin position="7"/>
        <end position="81"/>
    </location>
</feature>
<dbReference type="InterPro" id="IPR004789">
    <property type="entry name" value="Acetalactate_synth_ssu"/>
</dbReference>
<proteinExistence type="inferred from homology"/>
<sequence length="156" mass="17171">MEHIRRVLSVIVLNEDGVLSRISGLFAGRGYNIDSLTVAPIPKTNLSRLTIVTSGSTPVLEQIVKQLHKLIPTYKVIESGQFVEKEMALVKIPLSEDFNGLDAMLKAYNGTIASSGEDFIVVMVADDYDRIDNFLKAVKKYNPTDIVRSGSVAMDI</sequence>
<comment type="pathway">
    <text evidence="2 8">Amino-acid biosynthesis; L-valine biosynthesis; L-valine from pyruvate: step 1/4.</text>
</comment>
<dbReference type="AlphaFoldDB" id="A0A1D7TK52"/>
<evidence type="ECO:0000256" key="7">
    <source>
        <dbReference type="ARBA" id="ARBA00048670"/>
    </source>
</evidence>
<dbReference type="PANTHER" id="PTHR30239">
    <property type="entry name" value="ACETOLACTATE SYNTHASE SMALL SUBUNIT"/>
    <property type="match status" value="1"/>
</dbReference>
<organism evidence="10 11">
    <name type="scientific">Sulfurospirillum halorespirans DSM 13726</name>
    <dbReference type="NCBI Taxonomy" id="1193502"/>
    <lineage>
        <taxon>Bacteria</taxon>
        <taxon>Pseudomonadati</taxon>
        <taxon>Campylobacterota</taxon>
        <taxon>Epsilonproteobacteria</taxon>
        <taxon>Campylobacterales</taxon>
        <taxon>Sulfurospirillaceae</taxon>
        <taxon>Sulfurospirillum</taxon>
    </lineage>
</organism>
<dbReference type="InterPro" id="IPR045865">
    <property type="entry name" value="ACT-like_dom_sf"/>
</dbReference>
<dbReference type="Gene3D" id="3.30.70.260">
    <property type="match status" value="1"/>
</dbReference>
<dbReference type="PATRIC" id="fig|1193502.14.peg.1626"/>
<evidence type="ECO:0000256" key="4">
    <source>
        <dbReference type="ARBA" id="ARBA00011744"/>
    </source>
</evidence>
<evidence type="ECO:0000313" key="11">
    <source>
        <dbReference type="Proteomes" id="UP000094609"/>
    </source>
</evidence>
<dbReference type="FunFam" id="3.30.70.260:FF:000001">
    <property type="entry name" value="Acetolactate synthase, small subunit"/>
    <property type="match status" value="1"/>
</dbReference>
<keyword evidence="11" id="KW-1185">Reference proteome</keyword>
<dbReference type="CDD" id="cd04878">
    <property type="entry name" value="ACT_AHAS"/>
    <property type="match status" value="1"/>
</dbReference>
<dbReference type="STRING" id="1193502.SHALO_1602"/>
<name>A0A1D7TK52_9BACT</name>
<dbReference type="UniPathway" id="UPA00049">
    <property type="reaction ID" value="UER00059"/>
</dbReference>
<evidence type="ECO:0000256" key="3">
    <source>
        <dbReference type="ARBA" id="ARBA00006341"/>
    </source>
</evidence>
<keyword evidence="5 8" id="KW-0028">Amino-acid biosynthesis</keyword>